<dbReference type="Proteomes" id="UP000612352">
    <property type="component" value="Unassembled WGS sequence"/>
</dbReference>
<protein>
    <submittedName>
        <fullName evidence="2">HAD-IA family hydrolase</fullName>
    </submittedName>
</protein>
<dbReference type="Gene3D" id="3.40.50.1000">
    <property type="entry name" value="HAD superfamily/HAD-like"/>
    <property type="match status" value="1"/>
</dbReference>
<name>A0ABS1BE58_9MICO</name>
<organism evidence="2 3">
    <name type="scientific">Brachybacterium halotolerans</name>
    <dbReference type="NCBI Taxonomy" id="2795215"/>
    <lineage>
        <taxon>Bacteria</taxon>
        <taxon>Bacillati</taxon>
        <taxon>Actinomycetota</taxon>
        <taxon>Actinomycetes</taxon>
        <taxon>Micrococcales</taxon>
        <taxon>Dermabacteraceae</taxon>
        <taxon>Brachybacterium</taxon>
    </lineage>
</organism>
<dbReference type="SUPFAM" id="SSF56784">
    <property type="entry name" value="HAD-like"/>
    <property type="match status" value="1"/>
</dbReference>
<sequence length="265" mass="28011">MERVHPSPTPQSPPPASSHGRSPQSLPVHLFDLDGVITPTAEIHMAAWAEMFSEFLASRGVAGPYTDADYFAHVDGRPRYDGVREMLASRGITLPEGESDDPSDQVEGEETIRGLGNRKNARVLELIRRDGIAPYPGSVAYLDALPAAARLAVVSSSRNAEEVLRGAGLRERFEIVVDGNVAEQEDLPGKPAPDTFVHAARLLGAEPQSAVVYEDAVSGVRAGSAGGFGAVVGVDRGAGREALASAGADLVVEDLDRLIPSEERA</sequence>
<dbReference type="GO" id="GO:0016787">
    <property type="term" value="F:hydrolase activity"/>
    <property type="evidence" value="ECO:0007669"/>
    <property type="project" value="UniProtKB-KW"/>
</dbReference>
<dbReference type="SFLD" id="SFLDS00003">
    <property type="entry name" value="Haloacid_Dehalogenase"/>
    <property type="match status" value="1"/>
</dbReference>
<comment type="caution">
    <text evidence="2">The sequence shown here is derived from an EMBL/GenBank/DDBJ whole genome shotgun (WGS) entry which is preliminary data.</text>
</comment>
<dbReference type="InterPro" id="IPR023214">
    <property type="entry name" value="HAD_sf"/>
</dbReference>
<dbReference type="InterPro" id="IPR036412">
    <property type="entry name" value="HAD-like_sf"/>
</dbReference>
<dbReference type="PANTHER" id="PTHR43481:SF4">
    <property type="entry name" value="GLYCEROL-1-PHOSPHATE PHOSPHOHYDROLASE 1-RELATED"/>
    <property type="match status" value="1"/>
</dbReference>
<keyword evidence="2" id="KW-0378">Hydrolase</keyword>
<feature type="compositionally biased region" description="Pro residues" evidence="1">
    <location>
        <begin position="7"/>
        <end position="16"/>
    </location>
</feature>
<dbReference type="InterPro" id="IPR023198">
    <property type="entry name" value="PGP-like_dom2"/>
</dbReference>
<dbReference type="InterPro" id="IPR051806">
    <property type="entry name" value="HAD-like_SPP"/>
</dbReference>
<dbReference type="PANTHER" id="PTHR43481">
    <property type="entry name" value="FRUCTOSE-1-PHOSPHATE PHOSPHATASE"/>
    <property type="match status" value="1"/>
</dbReference>
<evidence type="ECO:0000313" key="2">
    <source>
        <dbReference type="EMBL" id="MBK0332290.1"/>
    </source>
</evidence>
<evidence type="ECO:0000256" key="1">
    <source>
        <dbReference type="SAM" id="MobiDB-lite"/>
    </source>
</evidence>
<dbReference type="Gene3D" id="1.10.150.240">
    <property type="entry name" value="Putative phosphatase, domain 2"/>
    <property type="match status" value="1"/>
</dbReference>
<feature type="region of interest" description="Disordered" evidence="1">
    <location>
        <begin position="1"/>
        <end position="27"/>
    </location>
</feature>
<gene>
    <name evidence="2" type="ORF">I8D64_12890</name>
</gene>
<evidence type="ECO:0000313" key="3">
    <source>
        <dbReference type="Proteomes" id="UP000612352"/>
    </source>
</evidence>
<proteinExistence type="predicted"/>
<dbReference type="Pfam" id="PF00702">
    <property type="entry name" value="Hydrolase"/>
    <property type="match status" value="1"/>
</dbReference>
<dbReference type="EMBL" id="JAEDAJ010000008">
    <property type="protein sequence ID" value="MBK0332290.1"/>
    <property type="molecule type" value="Genomic_DNA"/>
</dbReference>
<accession>A0ABS1BE58</accession>
<keyword evidence="3" id="KW-1185">Reference proteome</keyword>
<dbReference type="NCBIfam" id="TIGR01509">
    <property type="entry name" value="HAD-SF-IA-v3"/>
    <property type="match status" value="1"/>
</dbReference>
<dbReference type="SFLD" id="SFLDG01129">
    <property type="entry name" value="C1.5:_HAD__Beta-PGM__Phosphata"/>
    <property type="match status" value="1"/>
</dbReference>
<reference evidence="2 3" key="1">
    <citation type="submission" date="2020-12" db="EMBL/GenBank/DDBJ databases">
        <title>Brachybacterium sp. MASK1Z-5, whole genome shotgun sequence.</title>
        <authorList>
            <person name="Tuo L."/>
        </authorList>
    </citation>
    <scope>NUCLEOTIDE SEQUENCE [LARGE SCALE GENOMIC DNA]</scope>
    <source>
        <strain evidence="2 3">MASK1Z-5</strain>
    </source>
</reference>
<dbReference type="InterPro" id="IPR006439">
    <property type="entry name" value="HAD-SF_hydro_IA"/>
</dbReference>